<dbReference type="SUPFAM" id="SSF53756">
    <property type="entry name" value="UDP-Glycosyltransferase/glycogen phosphorylase"/>
    <property type="match status" value="1"/>
</dbReference>
<evidence type="ECO:0000256" key="3">
    <source>
        <dbReference type="ARBA" id="ARBA00022679"/>
    </source>
</evidence>
<name>A0A2S9V7P7_9ALTE</name>
<evidence type="ECO:0000259" key="5">
    <source>
        <dbReference type="Pfam" id="PF13579"/>
    </source>
</evidence>
<dbReference type="Proteomes" id="UP000238949">
    <property type="component" value="Unassembled WGS sequence"/>
</dbReference>
<sequence>MSMRVMHLELGRHLYGGAKQVEYLIKAITVQSNAVEQHLVCAEGSDIAALRLSDCEIHALPYAGEPDISILWRLAGLVRALQPDILHVHSRRGADLWGAIIARYTGIPAICTRRVDNPESAISRLKYAEYKAVISISEGVRKVVSQRCPASVFQQVIHSSVDLSEFHYAADPDWFRREFAIPEGYRVLANFAQLIERKGQHDIIAAMKQVVAKQPNTLCLLFGKGSLADDYQLHIDQAGISDNVRLCGFTEQVSRILPNIDLLVHPAHAEGLGVILLQAGACKVPVIASPSGGIPEIIKHEKTGWLTPAGDSDKLATAICSALDNDDLRHALSEALLNHVSTHFSTEAMAKGYLSLYQHIKG</sequence>
<keyword evidence="7" id="KW-1185">Reference proteome</keyword>
<dbReference type="GO" id="GO:0016757">
    <property type="term" value="F:glycosyltransferase activity"/>
    <property type="evidence" value="ECO:0007669"/>
    <property type="project" value="UniProtKB-KW"/>
</dbReference>
<dbReference type="PANTHER" id="PTHR12526">
    <property type="entry name" value="GLYCOSYLTRANSFERASE"/>
    <property type="match status" value="1"/>
</dbReference>
<dbReference type="InterPro" id="IPR028098">
    <property type="entry name" value="Glyco_trans_4-like_N"/>
</dbReference>
<protein>
    <submittedName>
        <fullName evidence="6">Glycosyltransferase family 1 protein</fullName>
    </submittedName>
</protein>
<accession>A0A2S9V7P7</accession>
<feature type="domain" description="Glycosyl transferase family 1" evidence="4">
    <location>
        <begin position="176"/>
        <end position="335"/>
    </location>
</feature>
<dbReference type="GO" id="GO:1901135">
    <property type="term" value="P:carbohydrate derivative metabolic process"/>
    <property type="evidence" value="ECO:0007669"/>
    <property type="project" value="UniProtKB-ARBA"/>
</dbReference>
<dbReference type="InterPro" id="IPR001296">
    <property type="entry name" value="Glyco_trans_1"/>
</dbReference>
<evidence type="ECO:0000313" key="7">
    <source>
        <dbReference type="Proteomes" id="UP000238949"/>
    </source>
</evidence>
<comment type="similarity">
    <text evidence="1">Belongs to the glycosyltransferase group 1 family. Glycosyltransferase 4 subfamily.</text>
</comment>
<evidence type="ECO:0000256" key="2">
    <source>
        <dbReference type="ARBA" id="ARBA00022676"/>
    </source>
</evidence>
<keyword evidence="3 6" id="KW-0808">Transferase</keyword>
<dbReference type="PANTHER" id="PTHR12526:SF640">
    <property type="entry name" value="COLANIC ACID BIOSYNTHESIS GLYCOSYLTRANSFERASE WCAL-RELATED"/>
    <property type="match status" value="1"/>
</dbReference>
<dbReference type="CDD" id="cd03801">
    <property type="entry name" value="GT4_PimA-like"/>
    <property type="match status" value="1"/>
</dbReference>
<dbReference type="Gene3D" id="3.40.50.2000">
    <property type="entry name" value="Glycogen Phosphorylase B"/>
    <property type="match status" value="2"/>
</dbReference>
<dbReference type="Pfam" id="PF13579">
    <property type="entry name" value="Glyco_trans_4_4"/>
    <property type="match status" value="1"/>
</dbReference>
<evidence type="ECO:0000256" key="1">
    <source>
        <dbReference type="ARBA" id="ARBA00009481"/>
    </source>
</evidence>
<comment type="caution">
    <text evidence="6">The sequence shown here is derived from an EMBL/GenBank/DDBJ whole genome shotgun (WGS) entry which is preliminary data.</text>
</comment>
<dbReference type="EMBL" id="PVNP01000187">
    <property type="protein sequence ID" value="PRO72454.1"/>
    <property type="molecule type" value="Genomic_DNA"/>
</dbReference>
<feature type="domain" description="Glycosyltransferase subfamily 4-like N-terminal" evidence="5">
    <location>
        <begin position="19"/>
        <end position="120"/>
    </location>
</feature>
<evidence type="ECO:0000313" key="6">
    <source>
        <dbReference type="EMBL" id="PRO72454.1"/>
    </source>
</evidence>
<dbReference type="AlphaFoldDB" id="A0A2S9V7P7"/>
<keyword evidence="2" id="KW-0328">Glycosyltransferase</keyword>
<reference evidence="7" key="1">
    <citation type="journal article" date="2020" name="Int. J. Syst. Evol. Microbiol.">
        <title>Alteromonas alba sp. nov., a marine bacterium isolated from the seawater of the West Pacific Ocean.</title>
        <authorList>
            <person name="Sun C."/>
            <person name="Wu Y.-H."/>
            <person name="Xamxidin M."/>
            <person name="Cheng H."/>
            <person name="Xu X.-W."/>
        </authorList>
    </citation>
    <scope>NUCLEOTIDE SEQUENCE [LARGE SCALE GENOMIC DNA]</scope>
    <source>
        <strain evidence="7">190</strain>
    </source>
</reference>
<organism evidence="6 7">
    <name type="scientific">Alteromonas alba</name>
    <dbReference type="NCBI Taxonomy" id="2079529"/>
    <lineage>
        <taxon>Bacteria</taxon>
        <taxon>Pseudomonadati</taxon>
        <taxon>Pseudomonadota</taxon>
        <taxon>Gammaproteobacteria</taxon>
        <taxon>Alteromonadales</taxon>
        <taxon>Alteromonadaceae</taxon>
        <taxon>Alteromonas/Salinimonas group</taxon>
        <taxon>Alteromonas</taxon>
    </lineage>
</organism>
<dbReference type="Pfam" id="PF00534">
    <property type="entry name" value="Glycos_transf_1"/>
    <property type="match status" value="1"/>
</dbReference>
<dbReference type="OrthoDB" id="9805661at2"/>
<gene>
    <name evidence="6" type="ORF">C6Y40_16685</name>
</gene>
<proteinExistence type="inferred from homology"/>
<evidence type="ECO:0000259" key="4">
    <source>
        <dbReference type="Pfam" id="PF00534"/>
    </source>
</evidence>